<proteinExistence type="predicted"/>
<reference evidence="1 2" key="1">
    <citation type="journal article" date="2013" name="Proc. Natl. Acad. Sci. U.S.A.">
        <title>Fine-scale variation in meiotic recombination in Mimulus inferred from population shotgun sequencing.</title>
        <authorList>
            <person name="Hellsten U."/>
            <person name="Wright K.M."/>
            <person name="Jenkins J."/>
            <person name="Shu S."/>
            <person name="Yuan Y."/>
            <person name="Wessler S.R."/>
            <person name="Schmutz J."/>
            <person name="Willis J.H."/>
            <person name="Rokhsar D.S."/>
        </authorList>
    </citation>
    <scope>NUCLEOTIDE SEQUENCE [LARGE SCALE GENOMIC DNA]</scope>
    <source>
        <strain evidence="2">cv. DUN x IM62</strain>
    </source>
</reference>
<sequence>MESKIMVERFYEKAANDDYYANSNTNNNNLCVDTGKVVIKNSVSPVTSPVSSSLRKSASIRRYNCLCSPTTHTGSFRCRYHRNNAAGGLTRNSMSVGSNLSQLNKSSSNIHLIPSHTQTSSSSPSFLPAA</sequence>
<accession>A0A022RT47</accession>
<dbReference type="PANTHER" id="PTHR33132:SF142">
    <property type="entry name" value="SERINE-RICH PROTEIN-LIKE PROTEIN"/>
    <property type="match status" value="1"/>
</dbReference>
<dbReference type="eggNOG" id="ENOG502SCP5">
    <property type="taxonomic scope" value="Eukaryota"/>
</dbReference>
<dbReference type="PANTHER" id="PTHR33132">
    <property type="entry name" value="OSJNBB0118P14.9 PROTEIN"/>
    <property type="match status" value="1"/>
</dbReference>
<dbReference type="EMBL" id="KI630264">
    <property type="protein sequence ID" value="EYU43171.1"/>
    <property type="molecule type" value="Genomic_DNA"/>
</dbReference>
<evidence type="ECO:0008006" key="3">
    <source>
        <dbReference type="Google" id="ProtNLM"/>
    </source>
</evidence>
<organism evidence="1 2">
    <name type="scientific">Erythranthe guttata</name>
    <name type="common">Yellow monkey flower</name>
    <name type="synonym">Mimulus guttatus</name>
    <dbReference type="NCBI Taxonomy" id="4155"/>
    <lineage>
        <taxon>Eukaryota</taxon>
        <taxon>Viridiplantae</taxon>
        <taxon>Streptophyta</taxon>
        <taxon>Embryophyta</taxon>
        <taxon>Tracheophyta</taxon>
        <taxon>Spermatophyta</taxon>
        <taxon>Magnoliopsida</taxon>
        <taxon>eudicotyledons</taxon>
        <taxon>Gunneridae</taxon>
        <taxon>Pentapetalae</taxon>
        <taxon>asterids</taxon>
        <taxon>lamiids</taxon>
        <taxon>Lamiales</taxon>
        <taxon>Phrymaceae</taxon>
        <taxon>Erythranthe</taxon>
    </lineage>
</organism>
<dbReference type="AlphaFoldDB" id="A0A022RT47"/>
<dbReference type="Proteomes" id="UP000030748">
    <property type="component" value="Unassembled WGS sequence"/>
</dbReference>
<gene>
    <name evidence="1" type="ORF">MIMGU_mgv1a016225mg</name>
</gene>
<protein>
    <recommendedName>
        <fullName evidence="3">Serine-rich protein-like protein</fullName>
    </recommendedName>
</protein>
<keyword evidence="2" id="KW-1185">Reference proteome</keyword>
<evidence type="ECO:0000313" key="1">
    <source>
        <dbReference type="EMBL" id="EYU43171.1"/>
    </source>
</evidence>
<name>A0A022RT47_ERYGU</name>
<evidence type="ECO:0000313" key="2">
    <source>
        <dbReference type="Proteomes" id="UP000030748"/>
    </source>
</evidence>